<accession>A0A7W4Z5J9</accession>
<comment type="similarity">
    <text evidence="1">Belongs to the short-chain dehydrogenases/reductases (SDR) family.</text>
</comment>
<evidence type="ECO:0000313" key="4">
    <source>
        <dbReference type="Proteomes" id="UP000537130"/>
    </source>
</evidence>
<dbReference type="InterPro" id="IPR036291">
    <property type="entry name" value="NAD(P)-bd_dom_sf"/>
</dbReference>
<dbReference type="InterPro" id="IPR002347">
    <property type="entry name" value="SDR_fam"/>
</dbReference>
<evidence type="ECO:0000313" key="3">
    <source>
        <dbReference type="EMBL" id="MBB3047192.1"/>
    </source>
</evidence>
<protein>
    <submittedName>
        <fullName evidence="3">NAD(P)-dependent dehydrogenase (Short-subunit alcohol dehydrogenase family)</fullName>
    </submittedName>
</protein>
<dbReference type="Gene3D" id="3.40.50.720">
    <property type="entry name" value="NAD(P)-binding Rossmann-like Domain"/>
    <property type="match status" value="1"/>
</dbReference>
<proteinExistence type="inferred from homology"/>
<reference evidence="3 4" key="1">
    <citation type="submission" date="2020-08" db="EMBL/GenBank/DDBJ databases">
        <title>Genomic Encyclopedia of Type Strains, Phase III (KMG-III): the genomes of soil and plant-associated and newly described type strains.</title>
        <authorList>
            <person name="Whitman W."/>
        </authorList>
    </citation>
    <scope>NUCLEOTIDE SEQUENCE [LARGE SCALE GENOMIC DNA]</scope>
    <source>
        <strain evidence="3 4">CECT 8654</strain>
    </source>
</reference>
<dbReference type="SUPFAM" id="SSF51735">
    <property type="entry name" value="NAD(P)-binding Rossmann-fold domains"/>
    <property type="match status" value="1"/>
</dbReference>
<comment type="caution">
    <text evidence="3">The sequence shown here is derived from an EMBL/GenBank/DDBJ whole genome shotgun (WGS) entry which is preliminary data.</text>
</comment>
<evidence type="ECO:0000256" key="2">
    <source>
        <dbReference type="ARBA" id="ARBA00023002"/>
    </source>
</evidence>
<dbReference type="EMBL" id="JACHWY010000001">
    <property type="protein sequence ID" value="MBB3047192.1"/>
    <property type="molecule type" value="Genomic_DNA"/>
</dbReference>
<dbReference type="AlphaFoldDB" id="A0A7W4Z5J9"/>
<dbReference type="RefSeq" id="WP_183409831.1">
    <property type="nucleotide sequence ID" value="NZ_JACHWY010000001.1"/>
</dbReference>
<dbReference type="CDD" id="cd05233">
    <property type="entry name" value="SDR_c"/>
    <property type="match status" value="1"/>
</dbReference>
<dbReference type="PANTHER" id="PTHR43639:SF1">
    <property type="entry name" value="SHORT-CHAIN DEHYDROGENASE_REDUCTASE FAMILY PROTEIN"/>
    <property type="match status" value="1"/>
</dbReference>
<gene>
    <name evidence="3" type="ORF">FHR99_001428</name>
</gene>
<dbReference type="Proteomes" id="UP000537130">
    <property type="component" value="Unassembled WGS sequence"/>
</dbReference>
<organism evidence="3 4">
    <name type="scientific">Litorivivens lipolytica</name>
    <dbReference type="NCBI Taxonomy" id="1524264"/>
    <lineage>
        <taxon>Bacteria</taxon>
        <taxon>Pseudomonadati</taxon>
        <taxon>Pseudomonadota</taxon>
        <taxon>Gammaproteobacteria</taxon>
        <taxon>Litorivivens</taxon>
    </lineage>
</organism>
<dbReference type="PRINTS" id="PR00081">
    <property type="entry name" value="GDHRDH"/>
</dbReference>
<name>A0A7W4Z5J9_9GAMM</name>
<keyword evidence="2" id="KW-0560">Oxidoreductase</keyword>
<dbReference type="PANTHER" id="PTHR43639">
    <property type="entry name" value="OXIDOREDUCTASE, SHORT-CHAIN DEHYDROGENASE/REDUCTASE FAMILY (AFU_ORTHOLOGUE AFUA_5G02870)"/>
    <property type="match status" value="1"/>
</dbReference>
<keyword evidence="4" id="KW-1185">Reference proteome</keyword>
<evidence type="ECO:0000256" key="1">
    <source>
        <dbReference type="ARBA" id="ARBA00006484"/>
    </source>
</evidence>
<dbReference type="Pfam" id="PF13561">
    <property type="entry name" value="adh_short_C2"/>
    <property type="match status" value="1"/>
</dbReference>
<dbReference type="PRINTS" id="PR00080">
    <property type="entry name" value="SDRFAMILY"/>
</dbReference>
<dbReference type="GO" id="GO:0016491">
    <property type="term" value="F:oxidoreductase activity"/>
    <property type="evidence" value="ECO:0007669"/>
    <property type="project" value="UniProtKB-KW"/>
</dbReference>
<sequence>MSQRLSGKIALVTGAGQGVGQGIAFALASNGASVAVTGRTLSKLEATCAEIEQRGGKALPIECNVKNLDSMTACVEQVVKHFGGLNILVNNAQEVPLGDLHSITEEAFEAGWQSGPLATLRMMKLCHPHLKGDGCIVNLASTAAKRWDMKGYGAYAAVKEAIRSLSRGAACEWADDGIRTNVILPHALSPALKWWTETRPEEAAEFVASIPMKRIGDCELDIGNFVASLCSDDSRYVNGQTIALDGGQASLG</sequence>
<dbReference type="FunFam" id="3.40.50.720:FF:000084">
    <property type="entry name" value="Short-chain dehydrogenase reductase"/>
    <property type="match status" value="1"/>
</dbReference>